<feature type="compositionally biased region" description="Low complexity" evidence="1">
    <location>
        <begin position="85"/>
        <end position="135"/>
    </location>
</feature>
<keyword evidence="4" id="KW-1185">Reference proteome</keyword>
<gene>
    <name evidence="3" type="ORF">HHL14_08175</name>
</gene>
<organism evidence="3 4">
    <name type="scientific">Paraburkholderia antibiotica</name>
    <dbReference type="NCBI Taxonomy" id="2728839"/>
    <lineage>
        <taxon>Bacteria</taxon>
        <taxon>Pseudomonadati</taxon>
        <taxon>Pseudomonadota</taxon>
        <taxon>Betaproteobacteria</taxon>
        <taxon>Burkholderiales</taxon>
        <taxon>Burkholderiaceae</taxon>
        <taxon>Paraburkholderia</taxon>
    </lineage>
</organism>
<dbReference type="RefSeq" id="WP_169497085.1">
    <property type="nucleotide sequence ID" value="NZ_JABBFZ010000003.1"/>
</dbReference>
<dbReference type="AlphaFoldDB" id="A0A7X9X3J7"/>
<protein>
    <submittedName>
        <fullName evidence="3">Uncharacterized protein</fullName>
    </submittedName>
</protein>
<dbReference type="EMBL" id="JABBFZ010000003">
    <property type="protein sequence ID" value="NML30809.1"/>
    <property type="molecule type" value="Genomic_DNA"/>
</dbReference>
<feature type="chain" id="PRO_5030955261" evidence="2">
    <location>
        <begin position="21"/>
        <end position="222"/>
    </location>
</feature>
<feature type="compositionally biased region" description="Low complexity" evidence="1">
    <location>
        <begin position="166"/>
        <end position="175"/>
    </location>
</feature>
<accession>A0A7X9X3J7</accession>
<feature type="region of interest" description="Disordered" evidence="1">
    <location>
        <begin position="166"/>
        <end position="196"/>
    </location>
</feature>
<reference evidence="3 4" key="1">
    <citation type="submission" date="2020-04" db="EMBL/GenBank/DDBJ databases">
        <title>Paraburkholderia sp. G-4-1-8 isolated from soil.</title>
        <authorList>
            <person name="Dahal R.H."/>
        </authorList>
    </citation>
    <scope>NUCLEOTIDE SEQUENCE [LARGE SCALE GENOMIC DNA]</scope>
    <source>
        <strain evidence="3 4">G-4-1-8</strain>
    </source>
</reference>
<feature type="region of interest" description="Disordered" evidence="1">
    <location>
        <begin position="55"/>
        <end position="137"/>
    </location>
</feature>
<evidence type="ECO:0000313" key="4">
    <source>
        <dbReference type="Proteomes" id="UP000583127"/>
    </source>
</evidence>
<keyword evidence="2" id="KW-0732">Signal</keyword>
<comment type="caution">
    <text evidence="3">The sequence shown here is derived from an EMBL/GenBank/DDBJ whole genome shotgun (WGS) entry which is preliminary data.</text>
</comment>
<evidence type="ECO:0000313" key="3">
    <source>
        <dbReference type="EMBL" id="NML30809.1"/>
    </source>
</evidence>
<name>A0A7X9X3J7_9BURK</name>
<evidence type="ECO:0000256" key="1">
    <source>
        <dbReference type="SAM" id="MobiDB-lite"/>
    </source>
</evidence>
<proteinExistence type="predicted"/>
<evidence type="ECO:0000256" key="2">
    <source>
        <dbReference type="SAM" id="SignalP"/>
    </source>
</evidence>
<feature type="signal peptide" evidence="2">
    <location>
        <begin position="1"/>
        <end position="20"/>
    </location>
</feature>
<dbReference type="Proteomes" id="UP000583127">
    <property type="component" value="Unassembled WGS sequence"/>
</dbReference>
<sequence length="222" mass="22003">MTSKTYTVLVLLMTSTAAFAWRPLTYPMRSQSPYERGIDNAMCYAEASRVSKVSMVHESQIPPRPTPAAKSSSTGVPSKPPLPPSSFSATPLPWSASMPDAASAPTAAAPMGASSAKPANEAAADAGGTPGATAGTAGGTAGTNTAATAAAGASATAPATTTQAATPAASASLGTPGAPDASLQANAGSGVKLPPLPAPEPPMTRYWAAYSACMQARGYFVQ</sequence>